<dbReference type="PANTHER" id="PTHR43767">
    <property type="entry name" value="LONG-CHAIN-FATTY-ACID--COA LIGASE"/>
    <property type="match status" value="1"/>
</dbReference>
<evidence type="ECO:0000259" key="2">
    <source>
        <dbReference type="Pfam" id="PF13193"/>
    </source>
</evidence>
<proteinExistence type="predicted"/>
<name>A0ABQ1IZH4_9PROT</name>
<dbReference type="SUPFAM" id="SSF56801">
    <property type="entry name" value="Acetyl-CoA synthetase-like"/>
    <property type="match status" value="1"/>
</dbReference>
<feature type="domain" description="AMP-dependent synthetase/ligase" evidence="1">
    <location>
        <begin position="9"/>
        <end position="108"/>
    </location>
</feature>
<organism evidence="3 4">
    <name type="scientific">Tistrella bauzanensis</name>
    <dbReference type="NCBI Taxonomy" id="657419"/>
    <lineage>
        <taxon>Bacteria</taxon>
        <taxon>Pseudomonadati</taxon>
        <taxon>Pseudomonadota</taxon>
        <taxon>Alphaproteobacteria</taxon>
        <taxon>Geminicoccales</taxon>
        <taxon>Geminicoccaceae</taxon>
        <taxon>Tistrella</taxon>
    </lineage>
</organism>
<reference evidence="4" key="1">
    <citation type="journal article" date="2019" name="Int. J. Syst. Evol. Microbiol.">
        <title>The Global Catalogue of Microorganisms (GCM) 10K type strain sequencing project: providing services to taxonomists for standard genome sequencing and annotation.</title>
        <authorList>
            <consortium name="The Broad Institute Genomics Platform"/>
            <consortium name="The Broad Institute Genome Sequencing Center for Infectious Disease"/>
            <person name="Wu L."/>
            <person name="Ma J."/>
        </authorList>
    </citation>
    <scope>NUCLEOTIDE SEQUENCE [LARGE SCALE GENOMIC DNA]</scope>
    <source>
        <strain evidence="4">CGMCC 1.10188</strain>
    </source>
</reference>
<dbReference type="PANTHER" id="PTHR43767:SF1">
    <property type="entry name" value="NONRIBOSOMAL PEPTIDE SYNTHASE PES1 (EUROFUNG)-RELATED"/>
    <property type="match status" value="1"/>
</dbReference>
<dbReference type="Pfam" id="PF13193">
    <property type="entry name" value="AMP-binding_C"/>
    <property type="match status" value="1"/>
</dbReference>
<accession>A0ABQ1IZH4</accession>
<dbReference type="InterPro" id="IPR050237">
    <property type="entry name" value="ATP-dep_AMP-bd_enzyme"/>
</dbReference>
<dbReference type="InterPro" id="IPR045851">
    <property type="entry name" value="AMP-bd_C_sf"/>
</dbReference>
<dbReference type="InterPro" id="IPR025110">
    <property type="entry name" value="AMP-bd_C"/>
</dbReference>
<keyword evidence="4" id="KW-1185">Reference proteome</keyword>
<evidence type="ECO:0000313" key="3">
    <source>
        <dbReference type="EMBL" id="GGB56209.1"/>
    </source>
</evidence>
<gene>
    <name evidence="3" type="ORF">GCM10011505_41420</name>
</gene>
<dbReference type="Proteomes" id="UP000603352">
    <property type="component" value="Unassembled WGS sequence"/>
</dbReference>
<dbReference type="InterPro" id="IPR000873">
    <property type="entry name" value="AMP-dep_synth/lig_dom"/>
</dbReference>
<dbReference type="Pfam" id="PF00501">
    <property type="entry name" value="AMP-binding"/>
    <property type="match status" value="1"/>
</dbReference>
<dbReference type="EMBL" id="BMDZ01000065">
    <property type="protein sequence ID" value="GGB56209.1"/>
    <property type="molecule type" value="Genomic_DNA"/>
</dbReference>
<comment type="caution">
    <text evidence="3">The sequence shown here is derived from an EMBL/GenBank/DDBJ whole genome shotgun (WGS) entry which is preliminary data.</text>
</comment>
<feature type="domain" description="AMP-binding enzyme C-terminal" evidence="2">
    <location>
        <begin position="159"/>
        <end position="234"/>
    </location>
</feature>
<evidence type="ECO:0000259" key="1">
    <source>
        <dbReference type="Pfam" id="PF00501"/>
    </source>
</evidence>
<protein>
    <submittedName>
        <fullName evidence="3">Uncharacterized protein</fullName>
    </submittedName>
</protein>
<sequence>MAAVPTGGADLSSLRFVGTGASTCPPEVLKRFLAAWGGDAVRQVYGMTEFAGAIAQVHHDVTPDGAAVGLPLAQADVAILTDDGKLHQGPSTPTGELLVRGPQVFAGYVDARQTAGAFHDGWLRTGDICRIGETGQLHIAGRIKDLIIRGGHNIDPMALEDAAMAHPGVALAAAVGLPDAYAGEVPMLFVVPAAGAAGDLADLPAFIDARIFEAPARPRRIEQIDDMPLTPVGKIFKPRLRELAAEHAARAIIATAAPDAGATVQAVTDGIRGLHLRLDLPPGIDADSADRIRAALGELPLAVVG</sequence>
<dbReference type="Gene3D" id="3.30.300.30">
    <property type="match status" value="1"/>
</dbReference>
<dbReference type="Gene3D" id="3.40.50.12780">
    <property type="entry name" value="N-terminal domain of ligase-like"/>
    <property type="match status" value="1"/>
</dbReference>
<evidence type="ECO:0000313" key="4">
    <source>
        <dbReference type="Proteomes" id="UP000603352"/>
    </source>
</evidence>
<dbReference type="InterPro" id="IPR042099">
    <property type="entry name" value="ANL_N_sf"/>
</dbReference>